<dbReference type="Proteomes" id="UP001160148">
    <property type="component" value="Unassembled WGS sequence"/>
</dbReference>
<organism evidence="6 7">
    <name type="scientific">Macrosiphum euphorbiae</name>
    <name type="common">potato aphid</name>
    <dbReference type="NCBI Taxonomy" id="13131"/>
    <lineage>
        <taxon>Eukaryota</taxon>
        <taxon>Metazoa</taxon>
        <taxon>Ecdysozoa</taxon>
        <taxon>Arthropoda</taxon>
        <taxon>Hexapoda</taxon>
        <taxon>Insecta</taxon>
        <taxon>Pterygota</taxon>
        <taxon>Neoptera</taxon>
        <taxon>Paraneoptera</taxon>
        <taxon>Hemiptera</taxon>
        <taxon>Sternorrhyncha</taxon>
        <taxon>Aphidomorpha</taxon>
        <taxon>Aphidoidea</taxon>
        <taxon>Aphididae</taxon>
        <taxon>Macrosiphini</taxon>
        <taxon>Macrosiphum</taxon>
    </lineage>
</organism>
<evidence type="ECO:0000256" key="1">
    <source>
        <dbReference type="ARBA" id="ARBA00001576"/>
    </source>
</evidence>
<gene>
    <name evidence="6" type="ORF">MEUPH1_LOCUS2409</name>
</gene>
<sequence>MYRYTYYIYLLIPFLRGYLSSQNLLHGPYHPPPIFEVCPSLIYCKGDLLRAVQISKMFGSPKTFVDMQMRRKEAVTFSNFRALNSTFNGAIPLPELKNFVKNHFKFHTLDNWLPPDFRNHPKIIDYIKDNNYKEFVSGINQIWKKLAKQISIKVKIKGGRYSMIYVPNGFFVNMESQNEFHYWDAYWIIKGALICGMQTTVKGILSNFLSIIQNYGYVLLGNRIYYEGRSQPPLLTQMMSIYYTYTKDEKFITDNISLLDAEMMFWLTYRSVKVKSNGNSYIMSHYMSDLFDPRPEMYTVDLHISEKLPTIRDQEEYLCRVKAASESGWGFSSKHFHNRNNYNDIRKTLLKTNPLNFAYVELNSIMQLNANILSNMYLIAKDHENSKFYKDLARRYQIGINALLWNEDEKMWLDFDTTTAESRNYFYASNLAPLWTGSYDDKLSEFYGDAAVEYLIRNQIISEDLTPLYLCVPTSLYNTNFDWDYNNCWPQLQSMIIFGLQSTRSEKAQKVAFNLASSWVNTNFAGYNKTKTLFEKYSAIKLGSNGEDKVGGLYPQGYGVTIGVLLEIFHEWGDKLKSKK</sequence>
<protein>
    <recommendedName>
        <fullName evidence="4 5">Trehalase</fullName>
        <ecNumber evidence="3 5">3.2.1.28</ecNumber>
    </recommendedName>
    <alternativeName>
        <fullName evidence="5">Alpha-trehalose glucohydrolase</fullName>
    </alternativeName>
</protein>
<dbReference type="EC" id="3.2.1.28" evidence="3 5"/>
<evidence type="ECO:0000256" key="4">
    <source>
        <dbReference type="ARBA" id="ARBA00019905"/>
    </source>
</evidence>
<evidence type="ECO:0000313" key="6">
    <source>
        <dbReference type="EMBL" id="CAI6345384.1"/>
    </source>
</evidence>
<evidence type="ECO:0000256" key="5">
    <source>
        <dbReference type="RuleBase" id="RU361180"/>
    </source>
</evidence>
<comment type="catalytic activity">
    <reaction evidence="1 5">
        <text>alpha,alpha-trehalose + H2O = alpha-D-glucose + beta-D-glucose</text>
        <dbReference type="Rhea" id="RHEA:32675"/>
        <dbReference type="ChEBI" id="CHEBI:15377"/>
        <dbReference type="ChEBI" id="CHEBI:15903"/>
        <dbReference type="ChEBI" id="CHEBI:16551"/>
        <dbReference type="ChEBI" id="CHEBI:17925"/>
        <dbReference type="EC" id="3.2.1.28"/>
    </reaction>
</comment>
<dbReference type="Gene3D" id="1.50.10.10">
    <property type="match status" value="1"/>
</dbReference>
<dbReference type="InterPro" id="IPR012341">
    <property type="entry name" value="6hp_glycosidase-like_sf"/>
</dbReference>
<dbReference type="PANTHER" id="PTHR23403:SF1">
    <property type="entry name" value="TREHALASE"/>
    <property type="match status" value="1"/>
</dbReference>
<dbReference type="GO" id="GO:0005993">
    <property type="term" value="P:trehalose catabolic process"/>
    <property type="evidence" value="ECO:0007669"/>
    <property type="project" value="TreeGrafter"/>
</dbReference>
<comment type="caution">
    <text evidence="6">The sequence shown here is derived from an EMBL/GenBank/DDBJ whole genome shotgun (WGS) entry which is preliminary data.</text>
</comment>
<proteinExistence type="inferred from homology"/>
<dbReference type="InterPro" id="IPR001661">
    <property type="entry name" value="Glyco_hydro_37"/>
</dbReference>
<dbReference type="SUPFAM" id="SSF48208">
    <property type="entry name" value="Six-hairpin glycosidases"/>
    <property type="match status" value="1"/>
</dbReference>
<comment type="similarity">
    <text evidence="2 5">Belongs to the glycosyl hydrolase 37 family.</text>
</comment>
<dbReference type="PRINTS" id="PR00744">
    <property type="entry name" value="GLHYDRLASE37"/>
</dbReference>
<keyword evidence="7" id="KW-1185">Reference proteome</keyword>
<dbReference type="Pfam" id="PF01204">
    <property type="entry name" value="Trehalase"/>
    <property type="match status" value="1"/>
</dbReference>
<keyword evidence="5" id="KW-0326">Glycosidase</keyword>
<dbReference type="InterPro" id="IPR008928">
    <property type="entry name" value="6-hairpin_glycosidase_sf"/>
</dbReference>
<dbReference type="GO" id="GO:0004555">
    <property type="term" value="F:alpha,alpha-trehalase activity"/>
    <property type="evidence" value="ECO:0007669"/>
    <property type="project" value="UniProtKB-EC"/>
</dbReference>
<evidence type="ECO:0000313" key="7">
    <source>
        <dbReference type="Proteomes" id="UP001160148"/>
    </source>
</evidence>
<dbReference type="PANTHER" id="PTHR23403">
    <property type="entry name" value="TREHALASE"/>
    <property type="match status" value="1"/>
</dbReference>
<name>A0AAV0VM61_9HEMI</name>
<dbReference type="EMBL" id="CARXXK010000001">
    <property type="protein sequence ID" value="CAI6345384.1"/>
    <property type="molecule type" value="Genomic_DNA"/>
</dbReference>
<keyword evidence="5" id="KW-0378">Hydrolase</keyword>
<accession>A0AAV0VM61</accession>
<evidence type="ECO:0000256" key="2">
    <source>
        <dbReference type="ARBA" id="ARBA00005615"/>
    </source>
</evidence>
<reference evidence="6 7" key="1">
    <citation type="submission" date="2023-01" db="EMBL/GenBank/DDBJ databases">
        <authorList>
            <person name="Whitehead M."/>
        </authorList>
    </citation>
    <scope>NUCLEOTIDE SEQUENCE [LARGE SCALE GENOMIC DNA]</scope>
</reference>
<evidence type="ECO:0000256" key="3">
    <source>
        <dbReference type="ARBA" id="ARBA00012757"/>
    </source>
</evidence>
<dbReference type="AlphaFoldDB" id="A0AAV0VM61"/>